<dbReference type="GO" id="GO:0006891">
    <property type="term" value="P:intra-Golgi vesicle-mediated transport"/>
    <property type="evidence" value="ECO:0007669"/>
    <property type="project" value="EnsemblFungi"/>
</dbReference>
<comment type="caution">
    <text evidence="3">The sequence shown here is derived from an EMBL/GenBank/DDBJ whole genome shotgun (WGS) entry which is preliminary data.</text>
</comment>
<evidence type="ECO:0000313" key="4">
    <source>
        <dbReference type="Proteomes" id="UP000054886"/>
    </source>
</evidence>
<dbReference type="AlphaFoldDB" id="A0A0W0E0H4"/>
<evidence type="ECO:0000259" key="1">
    <source>
        <dbReference type="Pfam" id="PF23645"/>
    </source>
</evidence>
<protein>
    <submittedName>
        <fullName evidence="3">Trafficking protein particle complex II-specific subunit 65</fullName>
    </submittedName>
</protein>
<feature type="domain" description="Trafficking protein particle complex II-specific subunit 65 IgD1" evidence="1">
    <location>
        <begin position="2"/>
        <end position="199"/>
    </location>
</feature>
<proteinExistence type="predicted"/>
<dbReference type="PANTHER" id="PTHR28159:SF1">
    <property type="entry name" value="TRAFFICKING PROTEIN PARTICLE COMPLEX II-SPECIFIC SUBUNIT 65"/>
    <property type="match status" value="1"/>
</dbReference>
<reference evidence="3 4" key="1">
    <citation type="submission" date="2015-10" db="EMBL/GenBank/DDBJ databases">
        <title>Draft genomes sequences of Candida glabrata isolates 1A, 1B, 2A, 2B, 3A and 3B.</title>
        <authorList>
            <person name="Haavelsrud O.E."/>
            <person name="Gaustad P."/>
        </authorList>
    </citation>
    <scope>NUCLEOTIDE SEQUENCE [LARGE SCALE GENOMIC DNA]</scope>
    <source>
        <strain evidence="3">910700640</strain>
    </source>
</reference>
<dbReference type="GO" id="GO:0005085">
    <property type="term" value="F:guanyl-nucleotide exchange factor activity"/>
    <property type="evidence" value="ECO:0007669"/>
    <property type="project" value="EnsemblFungi"/>
</dbReference>
<dbReference type="EMBL" id="LLZZ01000114">
    <property type="protein sequence ID" value="KTB05171.1"/>
    <property type="molecule type" value="Genomic_DNA"/>
</dbReference>
<dbReference type="VEuPathDB" id="FungiDB:CAGL0I08855g"/>
<dbReference type="InterPro" id="IPR024662">
    <property type="entry name" value="Trs65"/>
</dbReference>
<dbReference type="VEuPathDB" id="FungiDB:B1J91_I08855g"/>
<dbReference type="Pfam" id="PF23645">
    <property type="entry name" value="IgD1_Trs65"/>
    <property type="match status" value="1"/>
</dbReference>
<gene>
    <name evidence="3" type="ORF">AO440_002716</name>
</gene>
<accession>A0A0W0E0H4</accession>
<sequence length="506" mass="57654">MECFIPTERGIVTGGVVDEVTLDKLRSSKQDRLFVIFDECLEIYFYLKGKNLSINSISIWINEAIVLESSEQNIFTQIECHEGVLLRLEESTYARKIFRSSVVMTNGYNNKVRLVVRYGEKSVIKRLNGISLQEEEEERDSSDDEMLTSFEPVYSLLPSDDSELEKVSSTTLTKADDEGIGSEDQNQKDEIFELEYPIYSLINMRLRNTALEQISSIISCLEFQTSKAAESLISKHSTSESFSMHFDRVSYNLVNRKAQTEIEPVSKFTMPFEVYLRDSYSINYKLPLLQNSQIYPHHVRINLKYELVIGDKRFPVNTIWETDIALKRPVNPNLIPNASSSTLAVNQSAKPFGVSPRLSATAVSTPSLLYNKLKNVKFSILNNNLKVDMGKKFVLRLQIINTSPVPLDLVVYYNNQSPVIQNSSNMTLDRQIQLYKKYKKITEGIILLSNDYKIPIIDPHETYFVDLSFIAIMPGYYQSLAGLKLLDLKTNELIDIGTGASILVQE</sequence>
<dbReference type="InterPro" id="IPR055426">
    <property type="entry name" value="IgD2_Trs65"/>
</dbReference>
<dbReference type="Pfam" id="PF23646">
    <property type="entry name" value="IgD2_Trs65"/>
    <property type="match status" value="1"/>
</dbReference>
<dbReference type="InterPro" id="IPR055425">
    <property type="entry name" value="IgD1_Trs65"/>
</dbReference>
<feature type="domain" description="Trafficking protein particle complex II-specific subunit 65 IgD2" evidence="2">
    <location>
        <begin position="200"/>
        <end position="324"/>
    </location>
</feature>
<dbReference type="GO" id="GO:0065003">
    <property type="term" value="P:protein-containing complex assembly"/>
    <property type="evidence" value="ECO:0007669"/>
    <property type="project" value="EnsemblFungi"/>
</dbReference>
<name>A0A0W0E0H4_CANGB</name>
<organism evidence="3 4">
    <name type="scientific">Candida glabrata</name>
    <name type="common">Yeast</name>
    <name type="synonym">Torulopsis glabrata</name>
    <dbReference type="NCBI Taxonomy" id="5478"/>
    <lineage>
        <taxon>Eukaryota</taxon>
        <taxon>Fungi</taxon>
        <taxon>Dikarya</taxon>
        <taxon>Ascomycota</taxon>
        <taxon>Saccharomycotina</taxon>
        <taxon>Saccharomycetes</taxon>
        <taxon>Saccharomycetales</taxon>
        <taxon>Saccharomycetaceae</taxon>
        <taxon>Nakaseomyces</taxon>
    </lineage>
</organism>
<dbReference type="GO" id="GO:1990071">
    <property type="term" value="C:TRAPPII protein complex"/>
    <property type="evidence" value="ECO:0007669"/>
    <property type="project" value="EnsemblFungi"/>
</dbReference>
<dbReference type="VEuPathDB" id="FungiDB:GWK60_I04345"/>
<dbReference type="GO" id="GO:0005802">
    <property type="term" value="C:trans-Golgi network"/>
    <property type="evidence" value="ECO:0007669"/>
    <property type="project" value="EnsemblFungi"/>
</dbReference>
<dbReference type="PANTHER" id="PTHR28159">
    <property type="entry name" value="TRAFFICKING PROTEIN PARTICLE COMPLEX II-SPECIFIC SUBUNIT 65"/>
    <property type="match status" value="1"/>
</dbReference>
<evidence type="ECO:0000313" key="3">
    <source>
        <dbReference type="EMBL" id="KTB05171.1"/>
    </source>
</evidence>
<evidence type="ECO:0000259" key="2">
    <source>
        <dbReference type="Pfam" id="PF23646"/>
    </source>
</evidence>
<dbReference type="VEuPathDB" id="FungiDB:GVI51_I08701"/>
<dbReference type="Proteomes" id="UP000054886">
    <property type="component" value="Unassembled WGS sequence"/>
</dbReference>